<organism evidence="6 7">
    <name type="scientific">Puccinia coronata f. sp. avenae</name>
    <dbReference type="NCBI Taxonomy" id="200324"/>
    <lineage>
        <taxon>Eukaryota</taxon>
        <taxon>Fungi</taxon>
        <taxon>Dikarya</taxon>
        <taxon>Basidiomycota</taxon>
        <taxon>Pucciniomycotina</taxon>
        <taxon>Pucciniomycetes</taxon>
        <taxon>Pucciniales</taxon>
        <taxon>Pucciniaceae</taxon>
        <taxon>Puccinia</taxon>
    </lineage>
</organism>
<dbReference type="Pfam" id="PF04479">
    <property type="entry name" value="RTA1"/>
    <property type="match status" value="1"/>
</dbReference>
<evidence type="ECO:0000256" key="5">
    <source>
        <dbReference type="SAM" id="Phobius"/>
    </source>
</evidence>
<dbReference type="PANTHER" id="PTHR31465">
    <property type="entry name" value="PROTEIN RTA1-RELATED"/>
    <property type="match status" value="1"/>
</dbReference>
<evidence type="ECO:0000256" key="3">
    <source>
        <dbReference type="ARBA" id="ARBA00022989"/>
    </source>
</evidence>
<feature type="transmembrane region" description="Helical" evidence="5">
    <location>
        <begin position="208"/>
        <end position="227"/>
    </location>
</feature>
<sequence length="310" mass="35566">MSETEVPRFSNQHYQLFGYQPSILLEIFFAVAFFCTVIFHTIQIFQTRTWFFLPFVIGGYFECIGFVGRTLLADQAHDWRLGIYVMETLLLLLAPTLFAASMYMTFTRIIRLTDSQKHSLLPTQWLTKIFVSGDLISFLLQAIGGGLHASANTLEQEIRVDTWVIAGLIIQLVTFCIFIILAVVFYARMRQAPTMTSETLNTSWKRHIVLVVTACDLILIRSIFRLVEYASDSDGPLMEKEIFTILLDSVLMFLCMLFFNLFHPSQALNEIQITQPKFLSSTKSIRDRCLPSAHSVASLEFREVRQPMVE</sequence>
<proteinExistence type="predicted"/>
<dbReference type="GO" id="GO:0016020">
    <property type="term" value="C:membrane"/>
    <property type="evidence" value="ECO:0007669"/>
    <property type="project" value="UniProtKB-SubCell"/>
</dbReference>
<evidence type="ECO:0000313" key="6">
    <source>
        <dbReference type="EMBL" id="PLW10982.1"/>
    </source>
</evidence>
<evidence type="ECO:0000313" key="7">
    <source>
        <dbReference type="Proteomes" id="UP000235392"/>
    </source>
</evidence>
<feature type="transmembrane region" description="Helical" evidence="5">
    <location>
        <begin position="23"/>
        <end position="42"/>
    </location>
</feature>
<keyword evidence="2 5" id="KW-0812">Transmembrane</keyword>
<reference evidence="6 7" key="1">
    <citation type="submission" date="2017-11" db="EMBL/GenBank/DDBJ databases">
        <title>De novo assembly and phasing of dikaryotic genomes from two isolates of Puccinia coronata f. sp. avenae, the causal agent of oat crown rust.</title>
        <authorList>
            <person name="Miller M.E."/>
            <person name="Zhang Y."/>
            <person name="Omidvar V."/>
            <person name="Sperschneider J."/>
            <person name="Schwessinger B."/>
            <person name="Raley C."/>
            <person name="Palmer J.M."/>
            <person name="Garnica D."/>
            <person name="Upadhyaya N."/>
            <person name="Rathjen J."/>
            <person name="Taylor J.M."/>
            <person name="Park R.F."/>
            <person name="Dodds P.N."/>
            <person name="Hirsch C.D."/>
            <person name="Kianian S.F."/>
            <person name="Figueroa M."/>
        </authorList>
    </citation>
    <scope>NUCLEOTIDE SEQUENCE [LARGE SCALE GENOMIC DNA]</scope>
    <source>
        <strain evidence="6">12SD80</strain>
    </source>
</reference>
<dbReference type="Proteomes" id="UP000235392">
    <property type="component" value="Unassembled WGS sequence"/>
</dbReference>
<evidence type="ECO:0000256" key="2">
    <source>
        <dbReference type="ARBA" id="ARBA00022692"/>
    </source>
</evidence>
<feature type="transmembrane region" description="Helical" evidence="5">
    <location>
        <begin position="49"/>
        <end position="69"/>
    </location>
</feature>
<dbReference type="InterPro" id="IPR007568">
    <property type="entry name" value="RTA1"/>
</dbReference>
<protein>
    <recommendedName>
        <fullName evidence="8">RTA1 like protein</fullName>
    </recommendedName>
</protein>
<dbReference type="AlphaFoldDB" id="A0A2N5SCL9"/>
<dbReference type="PANTHER" id="PTHR31465:SF1">
    <property type="entry name" value="PROTEIN RTA1-RELATED"/>
    <property type="match status" value="1"/>
</dbReference>
<comment type="caution">
    <text evidence="6">The sequence shown here is derived from an EMBL/GenBank/DDBJ whole genome shotgun (WGS) entry which is preliminary data.</text>
</comment>
<name>A0A2N5SCL9_9BASI</name>
<feature type="transmembrane region" description="Helical" evidence="5">
    <location>
        <begin position="81"/>
        <end position="104"/>
    </location>
</feature>
<feature type="transmembrane region" description="Helical" evidence="5">
    <location>
        <begin position="125"/>
        <end position="143"/>
    </location>
</feature>
<evidence type="ECO:0000256" key="1">
    <source>
        <dbReference type="ARBA" id="ARBA00004141"/>
    </source>
</evidence>
<evidence type="ECO:0000256" key="4">
    <source>
        <dbReference type="ARBA" id="ARBA00023136"/>
    </source>
</evidence>
<accession>A0A2N5SCL9</accession>
<keyword evidence="3 5" id="KW-1133">Transmembrane helix</keyword>
<comment type="subcellular location">
    <subcellularLocation>
        <location evidence="1">Membrane</location>
        <topology evidence="1">Multi-pass membrane protein</topology>
    </subcellularLocation>
</comment>
<keyword evidence="4 5" id="KW-0472">Membrane</keyword>
<dbReference type="EMBL" id="PGCI01000942">
    <property type="protein sequence ID" value="PLW10982.1"/>
    <property type="molecule type" value="Genomic_DNA"/>
</dbReference>
<feature type="transmembrane region" description="Helical" evidence="5">
    <location>
        <begin position="163"/>
        <end position="187"/>
    </location>
</feature>
<feature type="transmembrane region" description="Helical" evidence="5">
    <location>
        <begin position="242"/>
        <end position="262"/>
    </location>
</feature>
<evidence type="ECO:0008006" key="8">
    <source>
        <dbReference type="Google" id="ProtNLM"/>
    </source>
</evidence>
<gene>
    <name evidence="6" type="ORF">PCASD_20170</name>
</gene>